<dbReference type="Proteomes" id="UP000274922">
    <property type="component" value="Unassembled WGS sequence"/>
</dbReference>
<dbReference type="GO" id="GO:1902983">
    <property type="term" value="P:DNA strand elongation involved in mitotic DNA replication"/>
    <property type="evidence" value="ECO:0007669"/>
    <property type="project" value="TreeGrafter"/>
</dbReference>
<accession>A0A4V1IV42</accession>
<evidence type="ECO:0000313" key="4">
    <source>
        <dbReference type="Proteomes" id="UP000274922"/>
    </source>
</evidence>
<dbReference type="InterPro" id="IPR056783">
    <property type="entry name" value="PSF1_C"/>
</dbReference>
<dbReference type="InterPro" id="IPR005339">
    <property type="entry name" value="GINS_Psf1"/>
</dbReference>
<sequence length="199" mass="22063">MASCHGDRALALVREAKRTQDAPFPPPYRDDIVRDVVAEINALFAESARRLDLATLQADPVGAATAQTMHRLGQVRSKRCVLAYLRHRLDRFREAAWDIGNGITPLPAALQAGMAPSEVAFLAQYRALVGTYRADYLTADLGASLHPPKEVYIEIRVLEDCGHIETETGSLHLRANSQHYVRRADVEGFIRRGLVQHIG</sequence>
<comment type="subcellular location">
    <subcellularLocation>
        <location evidence="1">Nucleus</location>
    </subcellularLocation>
</comment>
<name>A0A4V1IV42_9FUNG</name>
<comment type="similarity">
    <text evidence="1">Belongs to the GINS1/PSF1 family.</text>
</comment>
<dbReference type="SUPFAM" id="SSF158573">
    <property type="entry name" value="GINS helical bundle-like"/>
    <property type="match status" value="1"/>
</dbReference>
<keyword evidence="1" id="KW-0235">DNA replication</keyword>
<dbReference type="CDD" id="cd21696">
    <property type="entry name" value="GINS_B_Psf1"/>
    <property type="match status" value="1"/>
</dbReference>
<dbReference type="PANTHER" id="PTHR12914">
    <property type="entry name" value="PARTNER OF SLD5"/>
    <property type="match status" value="1"/>
</dbReference>
<evidence type="ECO:0000313" key="3">
    <source>
        <dbReference type="EMBL" id="RKP02749.1"/>
    </source>
</evidence>
<dbReference type="PANTHER" id="PTHR12914:SF2">
    <property type="entry name" value="DNA REPLICATION COMPLEX GINS PROTEIN PSF1"/>
    <property type="match status" value="1"/>
</dbReference>
<proteinExistence type="inferred from homology"/>
<comment type="subunit">
    <text evidence="1">Component of the GINS complex.</text>
</comment>
<dbReference type="OrthoDB" id="10252587at2759"/>
<reference evidence="4" key="1">
    <citation type="journal article" date="2018" name="Nat. Microbiol.">
        <title>Leveraging single-cell genomics to expand the fungal tree of life.</title>
        <authorList>
            <person name="Ahrendt S.R."/>
            <person name="Quandt C.A."/>
            <person name="Ciobanu D."/>
            <person name="Clum A."/>
            <person name="Salamov A."/>
            <person name="Andreopoulos B."/>
            <person name="Cheng J.F."/>
            <person name="Woyke T."/>
            <person name="Pelin A."/>
            <person name="Henrissat B."/>
            <person name="Reynolds N.K."/>
            <person name="Benny G.L."/>
            <person name="Smith M.E."/>
            <person name="James T.Y."/>
            <person name="Grigoriev I.V."/>
        </authorList>
    </citation>
    <scope>NUCLEOTIDE SEQUENCE [LARGE SCALE GENOMIC DNA]</scope>
    <source>
        <strain evidence="4">ATCC 52028</strain>
    </source>
</reference>
<dbReference type="CDD" id="cd11710">
    <property type="entry name" value="GINS_A_psf1"/>
    <property type="match status" value="1"/>
</dbReference>
<keyword evidence="4" id="KW-1185">Reference proteome</keyword>
<evidence type="ECO:0000256" key="1">
    <source>
        <dbReference type="RuleBase" id="RU368085"/>
    </source>
</evidence>
<dbReference type="GO" id="GO:0000811">
    <property type="term" value="C:GINS complex"/>
    <property type="evidence" value="ECO:0007669"/>
    <property type="project" value="UniProtKB-UniRule"/>
</dbReference>
<evidence type="ECO:0000259" key="2">
    <source>
        <dbReference type="Pfam" id="PF24997"/>
    </source>
</evidence>
<dbReference type="Pfam" id="PF24997">
    <property type="entry name" value="PSF1_C"/>
    <property type="match status" value="1"/>
</dbReference>
<dbReference type="EMBL" id="ML014136">
    <property type="protein sequence ID" value="RKP02749.1"/>
    <property type="molecule type" value="Genomic_DNA"/>
</dbReference>
<dbReference type="Gene3D" id="1.20.58.1030">
    <property type="match status" value="1"/>
</dbReference>
<gene>
    <name evidence="3" type="ORF">CXG81DRAFT_10426</name>
</gene>
<keyword evidence="1" id="KW-0539">Nucleus</keyword>
<organism evidence="3 4">
    <name type="scientific">Caulochytrium protostelioides</name>
    <dbReference type="NCBI Taxonomy" id="1555241"/>
    <lineage>
        <taxon>Eukaryota</taxon>
        <taxon>Fungi</taxon>
        <taxon>Fungi incertae sedis</taxon>
        <taxon>Chytridiomycota</taxon>
        <taxon>Chytridiomycota incertae sedis</taxon>
        <taxon>Chytridiomycetes</taxon>
        <taxon>Caulochytriales</taxon>
        <taxon>Caulochytriaceae</taxon>
        <taxon>Caulochytrium</taxon>
    </lineage>
</organism>
<comment type="function">
    <text evidence="1">Required for correct functioning of the GINS complex, a complex that plays an essential role in the initiation of DNA replication, and progression of DNA replication forks. GINS complex seems to bind preferentially to single-stranded DNA.</text>
</comment>
<protein>
    <recommendedName>
        <fullName evidence="1">DNA replication complex GINS protein PSF1</fullName>
    </recommendedName>
</protein>
<dbReference type="AlphaFoldDB" id="A0A4V1IV42"/>
<feature type="domain" description="DNA replication complex GINS protein PSF1 C-terminal" evidence="2">
    <location>
        <begin position="149"/>
        <end position="198"/>
    </location>
</feature>
<dbReference type="InterPro" id="IPR036224">
    <property type="entry name" value="GINS_bundle-like_dom_sf"/>
</dbReference>
<dbReference type="STRING" id="1555241.A0A4V1IV42"/>